<evidence type="ECO:0000313" key="3">
    <source>
        <dbReference type="Proteomes" id="UP000599074"/>
    </source>
</evidence>
<proteinExistence type="predicted"/>
<comment type="caution">
    <text evidence="2">The sequence shown here is derived from an EMBL/GenBank/DDBJ whole genome shotgun (WGS) entry which is preliminary data.</text>
</comment>
<feature type="region of interest" description="Disordered" evidence="1">
    <location>
        <begin position="76"/>
        <end position="95"/>
    </location>
</feature>
<dbReference type="Proteomes" id="UP000599074">
    <property type="component" value="Unassembled WGS sequence"/>
</dbReference>
<organism evidence="2 3">
    <name type="scientific">Planosporangium mesophilum</name>
    <dbReference type="NCBI Taxonomy" id="689768"/>
    <lineage>
        <taxon>Bacteria</taxon>
        <taxon>Bacillati</taxon>
        <taxon>Actinomycetota</taxon>
        <taxon>Actinomycetes</taxon>
        <taxon>Micromonosporales</taxon>
        <taxon>Micromonosporaceae</taxon>
        <taxon>Planosporangium</taxon>
    </lineage>
</organism>
<protein>
    <submittedName>
        <fullName evidence="2">Uncharacterized protein</fullName>
    </submittedName>
</protein>
<feature type="region of interest" description="Disordered" evidence="1">
    <location>
        <begin position="15"/>
        <end position="34"/>
    </location>
</feature>
<name>A0A8J3T9X9_9ACTN</name>
<keyword evidence="3" id="KW-1185">Reference proteome</keyword>
<evidence type="ECO:0000313" key="2">
    <source>
        <dbReference type="EMBL" id="GII20984.1"/>
    </source>
</evidence>
<dbReference type="AlphaFoldDB" id="A0A8J3T9X9"/>
<accession>A0A8J3T9X9</accession>
<evidence type="ECO:0000256" key="1">
    <source>
        <dbReference type="SAM" id="MobiDB-lite"/>
    </source>
</evidence>
<feature type="compositionally biased region" description="Gly residues" evidence="1">
    <location>
        <begin position="86"/>
        <end position="95"/>
    </location>
</feature>
<dbReference type="EMBL" id="BOON01000005">
    <property type="protein sequence ID" value="GII20984.1"/>
    <property type="molecule type" value="Genomic_DNA"/>
</dbReference>
<gene>
    <name evidence="2" type="ORF">Pme01_05810</name>
</gene>
<sequence>MKFWVGVRVASRRVAQRGSSRTEFREGKGCGPGDPGHTDVVHNLLYQHNVPLVTVITSRRVTDVPVGYGTVREELMDEEVERDGSGGRTGPGRAR</sequence>
<reference evidence="2" key="1">
    <citation type="submission" date="2021-01" db="EMBL/GenBank/DDBJ databases">
        <title>Whole genome shotgun sequence of Planosporangium mesophilum NBRC 109066.</title>
        <authorList>
            <person name="Komaki H."/>
            <person name="Tamura T."/>
        </authorList>
    </citation>
    <scope>NUCLEOTIDE SEQUENCE</scope>
    <source>
        <strain evidence="2">NBRC 109066</strain>
    </source>
</reference>